<gene>
    <name evidence="2" type="ORF">C2E21_9203</name>
</gene>
<reference evidence="2 3" key="1">
    <citation type="journal article" date="2018" name="Plant J.">
        <title>Genome sequences of Chlorella sorokiniana UTEX 1602 and Micractinium conductrix SAG 241.80: implications to maltose excretion by a green alga.</title>
        <authorList>
            <person name="Arriola M.B."/>
            <person name="Velmurugan N."/>
            <person name="Zhang Y."/>
            <person name="Plunkett M.H."/>
            <person name="Hondzo H."/>
            <person name="Barney B.M."/>
        </authorList>
    </citation>
    <scope>NUCLEOTIDE SEQUENCE [LARGE SCALE GENOMIC DNA]</scope>
    <source>
        <strain evidence="3">UTEX 1602</strain>
    </source>
</reference>
<proteinExistence type="predicted"/>
<evidence type="ECO:0000313" key="3">
    <source>
        <dbReference type="Proteomes" id="UP000239899"/>
    </source>
</evidence>
<evidence type="ECO:0000313" key="2">
    <source>
        <dbReference type="EMBL" id="PRW20230.1"/>
    </source>
</evidence>
<evidence type="ECO:0000256" key="1">
    <source>
        <dbReference type="SAM" id="Coils"/>
    </source>
</evidence>
<dbReference type="EMBL" id="LHPG02000025">
    <property type="protein sequence ID" value="PRW20230.1"/>
    <property type="molecule type" value="Genomic_DNA"/>
</dbReference>
<keyword evidence="3" id="KW-1185">Reference proteome</keyword>
<dbReference type="AlphaFoldDB" id="A0A2P6TC64"/>
<keyword evidence="1" id="KW-0175">Coiled coil</keyword>
<dbReference type="Proteomes" id="UP000239899">
    <property type="component" value="Unassembled WGS sequence"/>
</dbReference>
<feature type="coiled-coil region" evidence="1">
    <location>
        <begin position="11"/>
        <end position="41"/>
    </location>
</feature>
<comment type="caution">
    <text evidence="2">The sequence shown here is derived from an EMBL/GenBank/DDBJ whole genome shotgun (WGS) entry which is preliminary data.</text>
</comment>
<name>A0A2P6TC64_CHLSO</name>
<sequence>MAAAAGTPATVEEALAELQRVSQAKQDLDQKTREVEQLLGRLHWNHQQLDIVREQVHFATVSAGSDGALAARLAAGPERDAVKSALYTWRDDMHRLLNEESSDEDVRYANTVSRTIKMVLDMHQDLFEQGFMREVEALHQKHGDELRQLLGQDLEYLESCLDDAHAREIDLQRQLAAKDEEMHRVAASYGCGAALMPHVHKLPSLEELQEGVKLAFEERRSWLEVPTGQAGPTLDHQKLTNLSITLLKCAIAQRGCLDEQEPLLNQIAARMSQLEEAMNQVKLFVGMPAAEGQVQLGQAASMTELAPATAEAAEEHGSM</sequence>
<accession>A0A2P6TC64</accession>
<protein>
    <submittedName>
        <fullName evidence="2">Co Zn Cd efflux system membrane fusion</fullName>
    </submittedName>
</protein>
<organism evidence="2 3">
    <name type="scientific">Chlorella sorokiniana</name>
    <name type="common">Freshwater green alga</name>
    <dbReference type="NCBI Taxonomy" id="3076"/>
    <lineage>
        <taxon>Eukaryota</taxon>
        <taxon>Viridiplantae</taxon>
        <taxon>Chlorophyta</taxon>
        <taxon>core chlorophytes</taxon>
        <taxon>Trebouxiophyceae</taxon>
        <taxon>Chlorellales</taxon>
        <taxon>Chlorellaceae</taxon>
        <taxon>Chlorella clade</taxon>
        <taxon>Chlorella</taxon>
    </lineage>
</organism>